<dbReference type="GO" id="GO:0031012">
    <property type="term" value="C:extracellular matrix"/>
    <property type="evidence" value="ECO:0007669"/>
    <property type="project" value="TreeGrafter"/>
</dbReference>
<feature type="signal peptide" evidence="6">
    <location>
        <begin position="1"/>
        <end position="24"/>
    </location>
</feature>
<evidence type="ECO:0000313" key="8">
    <source>
        <dbReference type="Proteomes" id="UP000038045"/>
    </source>
</evidence>
<dbReference type="Gene3D" id="2.40.50.120">
    <property type="match status" value="1"/>
</dbReference>
<dbReference type="InterPro" id="IPR001820">
    <property type="entry name" value="TIMP"/>
</dbReference>
<keyword evidence="4" id="KW-0479">Metal-binding</keyword>
<keyword evidence="2" id="KW-0964">Secreted</keyword>
<reference evidence="9" key="1">
    <citation type="submission" date="2017-02" db="UniProtKB">
        <authorList>
            <consortium name="WormBaseParasite"/>
        </authorList>
    </citation>
    <scope>IDENTIFICATION</scope>
</reference>
<name>A0A0N4ZL68_PARTI</name>
<evidence type="ECO:0000256" key="1">
    <source>
        <dbReference type="ARBA" id="ARBA00004613"/>
    </source>
</evidence>
<comment type="subcellular location">
    <subcellularLocation>
        <location evidence="1">Secreted</location>
    </subcellularLocation>
</comment>
<evidence type="ECO:0000256" key="2">
    <source>
        <dbReference type="ARBA" id="ARBA00022525"/>
    </source>
</evidence>
<dbReference type="SUPFAM" id="SSF50242">
    <property type="entry name" value="TIMP-like"/>
    <property type="match status" value="1"/>
</dbReference>
<dbReference type="Proteomes" id="UP000038045">
    <property type="component" value="Unplaced"/>
</dbReference>
<dbReference type="GO" id="GO:0002020">
    <property type="term" value="F:protease binding"/>
    <property type="evidence" value="ECO:0007669"/>
    <property type="project" value="TreeGrafter"/>
</dbReference>
<feature type="binding site" evidence="4">
    <location>
        <position position="27"/>
    </location>
    <ligand>
        <name>Zn(2+)</name>
        <dbReference type="ChEBI" id="CHEBI:29105"/>
        <note>ligand shared with metalloproteinase partner</note>
    </ligand>
</feature>
<evidence type="ECO:0000256" key="6">
    <source>
        <dbReference type="SAM" id="SignalP"/>
    </source>
</evidence>
<feature type="disulfide bond" evidence="5">
    <location>
        <begin position="29"/>
        <end position="121"/>
    </location>
</feature>
<feature type="domain" description="NTR" evidence="7">
    <location>
        <begin position="27"/>
        <end position="149"/>
    </location>
</feature>
<proteinExistence type="predicted"/>
<evidence type="ECO:0000256" key="3">
    <source>
        <dbReference type="ARBA" id="ARBA00023157"/>
    </source>
</evidence>
<dbReference type="PANTHER" id="PTHR11844">
    <property type="entry name" value="METALLOPROTEASE INHIBITOR"/>
    <property type="match status" value="1"/>
</dbReference>
<evidence type="ECO:0000313" key="9">
    <source>
        <dbReference type="WBParaSite" id="PTRK_0000902400.1"/>
    </source>
</evidence>
<feature type="chain" id="PRO_5005891881" evidence="6">
    <location>
        <begin position="25"/>
        <end position="149"/>
    </location>
</feature>
<keyword evidence="3 5" id="KW-1015">Disulfide bond</keyword>
<evidence type="ECO:0000256" key="4">
    <source>
        <dbReference type="PIRSR" id="PIRSR601820-1"/>
    </source>
</evidence>
<dbReference type="Pfam" id="PF00965">
    <property type="entry name" value="TIMP"/>
    <property type="match status" value="1"/>
</dbReference>
<dbReference type="InterPro" id="IPR008993">
    <property type="entry name" value="TIMP-like_OB-fold"/>
</dbReference>
<dbReference type="InterPro" id="IPR001134">
    <property type="entry name" value="Netrin_domain"/>
</dbReference>
<dbReference type="GO" id="GO:0051045">
    <property type="term" value="P:negative regulation of membrane protein ectodomain proteolysis"/>
    <property type="evidence" value="ECO:0007669"/>
    <property type="project" value="TreeGrafter"/>
</dbReference>
<dbReference type="WBParaSite" id="PTRK_0000902400.1">
    <property type="protein sequence ID" value="PTRK_0000902400.1"/>
    <property type="gene ID" value="PTRK_0000902400"/>
</dbReference>
<dbReference type="PROSITE" id="PS50189">
    <property type="entry name" value="NTR"/>
    <property type="match status" value="1"/>
</dbReference>
<organism evidence="8 9">
    <name type="scientific">Parastrongyloides trichosuri</name>
    <name type="common">Possum-specific nematode worm</name>
    <dbReference type="NCBI Taxonomy" id="131310"/>
    <lineage>
        <taxon>Eukaryota</taxon>
        <taxon>Metazoa</taxon>
        <taxon>Ecdysozoa</taxon>
        <taxon>Nematoda</taxon>
        <taxon>Chromadorea</taxon>
        <taxon>Rhabditida</taxon>
        <taxon>Tylenchina</taxon>
        <taxon>Panagrolaimomorpha</taxon>
        <taxon>Strongyloidoidea</taxon>
        <taxon>Strongyloididae</taxon>
        <taxon>Parastrongyloides</taxon>
    </lineage>
</organism>
<dbReference type="GO" id="GO:0046872">
    <property type="term" value="F:metal ion binding"/>
    <property type="evidence" value="ECO:0007669"/>
    <property type="project" value="UniProtKB-KW"/>
</dbReference>
<sequence>MKFQLKYIAPFFIVFLFKSISINGQDCSCNKVEKADIYCTSKWIADVRVTSQINSKDGEAYYNVQVSSVLKEPKNKKVKQIKKIISKPPSPKCGPSLLKKGVKYLLSGGIDKKGNLFIDGCRSTKLNQNRGDSFSRIKVWKKWFECKKN</sequence>
<dbReference type="PANTHER" id="PTHR11844:SF25">
    <property type="entry name" value="NTR DOMAIN-CONTAINING PROTEIN"/>
    <property type="match status" value="1"/>
</dbReference>
<protein>
    <submittedName>
        <fullName evidence="9">NTR domain-containing protein</fullName>
    </submittedName>
</protein>
<evidence type="ECO:0000256" key="5">
    <source>
        <dbReference type="PIRSR" id="PIRSR601820-3"/>
    </source>
</evidence>
<dbReference type="GO" id="GO:0005615">
    <property type="term" value="C:extracellular space"/>
    <property type="evidence" value="ECO:0007669"/>
    <property type="project" value="TreeGrafter"/>
</dbReference>
<keyword evidence="4" id="KW-0862">Zinc</keyword>
<dbReference type="GO" id="GO:0008191">
    <property type="term" value="F:metalloendopeptidase inhibitor activity"/>
    <property type="evidence" value="ECO:0007669"/>
    <property type="project" value="InterPro"/>
</dbReference>
<accession>A0A0N4ZL68</accession>
<dbReference type="STRING" id="131310.A0A0N4ZL68"/>
<dbReference type="AlphaFoldDB" id="A0A0N4ZL68"/>
<feature type="disulfide bond" evidence="5">
    <location>
        <begin position="27"/>
        <end position="93"/>
    </location>
</feature>
<keyword evidence="6" id="KW-0732">Signal</keyword>
<evidence type="ECO:0000259" key="7">
    <source>
        <dbReference type="PROSITE" id="PS50189"/>
    </source>
</evidence>
<keyword evidence="8" id="KW-1185">Reference proteome</keyword>